<comment type="caution">
    <text evidence="2">The sequence shown here is derived from an EMBL/GenBank/DDBJ whole genome shotgun (WGS) entry which is preliminary data.</text>
</comment>
<dbReference type="Pfam" id="PF05685">
    <property type="entry name" value="Uma2"/>
    <property type="match status" value="1"/>
</dbReference>
<dbReference type="Gene3D" id="3.90.1570.10">
    <property type="entry name" value="tt1808, chain A"/>
    <property type="match status" value="1"/>
</dbReference>
<dbReference type="InterPro" id="IPR012296">
    <property type="entry name" value="Nuclease_put_TT1808"/>
</dbReference>
<accession>A0A941GWZ4</accession>
<organism evidence="2 3">
    <name type="scientific">Gomphosphaeria aponina SAG 52.96 = DSM 107014</name>
    <dbReference type="NCBI Taxonomy" id="1521640"/>
    <lineage>
        <taxon>Bacteria</taxon>
        <taxon>Bacillati</taxon>
        <taxon>Cyanobacteriota</taxon>
        <taxon>Cyanophyceae</taxon>
        <taxon>Oscillatoriophycideae</taxon>
        <taxon>Chroococcales</taxon>
        <taxon>Gomphosphaeriaceae</taxon>
        <taxon>Gomphosphaeria</taxon>
    </lineage>
</organism>
<evidence type="ECO:0000259" key="1">
    <source>
        <dbReference type="Pfam" id="PF05685"/>
    </source>
</evidence>
<dbReference type="CDD" id="cd06260">
    <property type="entry name" value="DUF820-like"/>
    <property type="match status" value="1"/>
</dbReference>
<dbReference type="AlphaFoldDB" id="A0A941GWZ4"/>
<dbReference type="PANTHER" id="PTHR36558:SF1">
    <property type="entry name" value="RESTRICTION ENDONUCLEASE DOMAIN-CONTAINING PROTEIN-RELATED"/>
    <property type="match status" value="1"/>
</dbReference>
<gene>
    <name evidence="2" type="ORF">DSM107014_11025</name>
</gene>
<dbReference type="SUPFAM" id="SSF52980">
    <property type="entry name" value="Restriction endonuclease-like"/>
    <property type="match status" value="1"/>
</dbReference>
<dbReference type="GO" id="GO:0004519">
    <property type="term" value="F:endonuclease activity"/>
    <property type="evidence" value="ECO:0007669"/>
    <property type="project" value="UniProtKB-KW"/>
</dbReference>
<evidence type="ECO:0000313" key="2">
    <source>
        <dbReference type="EMBL" id="MBR8828411.1"/>
    </source>
</evidence>
<dbReference type="InterPro" id="IPR011335">
    <property type="entry name" value="Restrct_endonuc-II-like"/>
</dbReference>
<dbReference type="EMBL" id="JADQBC010000069">
    <property type="protein sequence ID" value="MBR8828411.1"/>
    <property type="molecule type" value="Genomic_DNA"/>
</dbReference>
<protein>
    <submittedName>
        <fullName evidence="2">Uma2 family endonuclease</fullName>
    </submittedName>
</protein>
<dbReference type="PANTHER" id="PTHR36558">
    <property type="entry name" value="GLR1098 PROTEIN"/>
    <property type="match status" value="1"/>
</dbReference>
<evidence type="ECO:0000313" key="3">
    <source>
        <dbReference type="Proteomes" id="UP000767446"/>
    </source>
</evidence>
<name>A0A941GWZ4_9CHRO</name>
<feature type="domain" description="Putative restriction endonuclease" evidence="1">
    <location>
        <begin position="11"/>
        <end position="174"/>
    </location>
</feature>
<keyword evidence="2" id="KW-0255">Endonuclease</keyword>
<proteinExistence type="predicted"/>
<sequence>MQTQLQYLTPDEYLKLELERDFRHEYIAGQVYAMSGTSEEHNIIAGNIYMKLRNHLQGKGCKVFMSDMKARIESLDIFYYPDILVTCNPEDRGKYFKNKPCLIVEVISPSTARTDRNEKLYNYGEIESLQEYVLVSQDQMRVEIYRKNNQGDWLREIINNEGVINIESVGLEITMAEIYEDINGS</sequence>
<keyword evidence="2" id="KW-0378">Hydrolase</keyword>
<reference evidence="2" key="1">
    <citation type="submission" date="2021-02" db="EMBL/GenBank/DDBJ databases">
        <title>Metagenome analyses of Stigonema ocellatum DSM 106950, Chlorogloea purpurea SAG 13.99 and Gomphosphaeria aponina DSM 107014.</title>
        <authorList>
            <person name="Marter P."/>
            <person name="Huang S."/>
        </authorList>
    </citation>
    <scope>NUCLEOTIDE SEQUENCE</scope>
    <source>
        <strain evidence="2">JP213</strain>
    </source>
</reference>
<keyword evidence="2" id="KW-0540">Nuclease</keyword>
<dbReference type="InterPro" id="IPR008538">
    <property type="entry name" value="Uma2"/>
</dbReference>
<dbReference type="Proteomes" id="UP000767446">
    <property type="component" value="Unassembled WGS sequence"/>
</dbReference>